<proteinExistence type="predicted"/>
<name>A0A2M8PEG6_9CHLR</name>
<evidence type="ECO:0000313" key="1">
    <source>
        <dbReference type="EMBL" id="PJF35957.1"/>
    </source>
</evidence>
<evidence type="ECO:0000313" key="2">
    <source>
        <dbReference type="Proteomes" id="UP000229681"/>
    </source>
</evidence>
<dbReference type="EMBL" id="PGTM01000092">
    <property type="protein sequence ID" value="PJF35957.1"/>
    <property type="molecule type" value="Genomic_DNA"/>
</dbReference>
<reference evidence="1 2" key="1">
    <citation type="submission" date="2017-11" db="EMBL/GenBank/DDBJ databases">
        <title>Evolution of Phototrophy in the Chloroflexi Phylum Driven by Horizontal Gene Transfer.</title>
        <authorList>
            <person name="Ward L.M."/>
            <person name="Hemp J."/>
            <person name="Shih P.M."/>
            <person name="Mcglynn S.E."/>
            <person name="Fischer W."/>
        </authorList>
    </citation>
    <scope>NUCLEOTIDE SEQUENCE [LARGE SCALE GENOMIC DNA]</scope>
    <source>
        <strain evidence="1">JP3_13</strain>
    </source>
</reference>
<dbReference type="AlphaFoldDB" id="A0A2M8PEG6"/>
<gene>
    <name evidence="1" type="ORF">CUN49_07860</name>
</gene>
<accession>A0A2M8PEG6</accession>
<sequence length="246" mass="25866">MLKVLRILVIFTLVSGLLIAWQPAEAQATKRVWSGNLQGWYFYAFGGAATPSFMYGPGTPPLGTGSFGVSANIPTSGGVGIGRGDFVGTPLNALSAQYHTRYSATSGDTWRMQFYINTMGNPSAANCDIQYVFAGGPADTWLHKVPTAASGGWGGGWVVGNDGLSSIISGGLDCDTPNWGSPVSWNAVKTAFPNAVIAPHSGTTIRLQIYNFSTTNLNGVIDAVTVNGTTWDFEVDGPPAEFFDPG</sequence>
<feature type="non-terminal residue" evidence="1">
    <location>
        <position position="246"/>
    </location>
</feature>
<dbReference type="Proteomes" id="UP000229681">
    <property type="component" value="Unassembled WGS sequence"/>
</dbReference>
<protein>
    <submittedName>
        <fullName evidence="1">Uncharacterized protein</fullName>
    </submittedName>
</protein>
<organism evidence="1 2">
    <name type="scientific">Candidatus Thermofonsia Clade 1 bacterium</name>
    <dbReference type="NCBI Taxonomy" id="2364210"/>
    <lineage>
        <taxon>Bacteria</taxon>
        <taxon>Bacillati</taxon>
        <taxon>Chloroflexota</taxon>
        <taxon>Candidatus Thermofontia</taxon>
        <taxon>Candidatus Thermofonsia Clade 1</taxon>
    </lineage>
</organism>
<comment type="caution">
    <text evidence="1">The sequence shown here is derived from an EMBL/GenBank/DDBJ whole genome shotgun (WGS) entry which is preliminary data.</text>
</comment>